<evidence type="ECO:0000313" key="1">
    <source>
        <dbReference type="EMBL" id="KAL3074486.1"/>
    </source>
</evidence>
<sequence>MNFGLQPGKSMCCCAHWRVKTWGTRNGSASTPNLNNCGNEREHLFCNCSHFKLRRGKGKKGGATAMMMREDRGGDPEVDHLHNALDEAMAEIGANEVTGETDTVLHMIWEALNAWKPKDFAADA</sequence>
<keyword evidence="2" id="KW-1185">Reference proteome</keyword>
<organism evidence="1 2">
    <name type="scientific">Heterodera schachtii</name>
    <name type="common">Sugarbeet cyst nematode worm</name>
    <name type="synonym">Tylenchus schachtii</name>
    <dbReference type="NCBI Taxonomy" id="97005"/>
    <lineage>
        <taxon>Eukaryota</taxon>
        <taxon>Metazoa</taxon>
        <taxon>Ecdysozoa</taxon>
        <taxon>Nematoda</taxon>
        <taxon>Chromadorea</taxon>
        <taxon>Rhabditida</taxon>
        <taxon>Tylenchina</taxon>
        <taxon>Tylenchomorpha</taxon>
        <taxon>Tylenchoidea</taxon>
        <taxon>Heteroderidae</taxon>
        <taxon>Heteroderinae</taxon>
        <taxon>Heterodera</taxon>
    </lineage>
</organism>
<accession>A0ABD2IAL0</accession>
<protein>
    <submittedName>
        <fullName evidence="1">Uncharacterized protein</fullName>
    </submittedName>
</protein>
<dbReference type="EMBL" id="JBICCN010000357">
    <property type="protein sequence ID" value="KAL3074486.1"/>
    <property type="molecule type" value="Genomic_DNA"/>
</dbReference>
<gene>
    <name evidence="1" type="ORF">niasHS_015316</name>
</gene>
<dbReference type="AlphaFoldDB" id="A0ABD2IAL0"/>
<dbReference type="Proteomes" id="UP001620645">
    <property type="component" value="Unassembled WGS sequence"/>
</dbReference>
<evidence type="ECO:0000313" key="2">
    <source>
        <dbReference type="Proteomes" id="UP001620645"/>
    </source>
</evidence>
<name>A0ABD2IAL0_HETSC</name>
<proteinExistence type="predicted"/>
<comment type="caution">
    <text evidence="1">The sequence shown here is derived from an EMBL/GenBank/DDBJ whole genome shotgun (WGS) entry which is preliminary data.</text>
</comment>
<reference evidence="1 2" key="1">
    <citation type="submission" date="2024-10" db="EMBL/GenBank/DDBJ databases">
        <authorList>
            <person name="Kim D."/>
        </authorList>
    </citation>
    <scope>NUCLEOTIDE SEQUENCE [LARGE SCALE GENOMIC DNA]</scope>
    <source>
        <strain evidence="1">Taebaek</strain>
    </source>
</reference>